<dbReference type="RefSeq" id="WP_304559274.1">
    <property type="nucleotide sequence ID" value="NZ_JAUQSZ010000001.1"/>
</dbReference>
<organism evidence="2 3">
    <name type="scientific">Sphingomonas immobilis</name>
    <dbReference type="NCBI Taxonomy" id="3063997"/>
    <lineage>
        <taxon>Bacteria</taxon>
        <taxon>Pseudomonadati</taxon>
        <taxon>Pseudomonadota</taxon>
        <taxon>Alphaproteobacteria</taxon>
        <taxon>Sphingomonadales</taxon>
        <taxon>Sphingomonadaceae</taxon>
        <taxon>Sphingomonas</taxon>
    </lineage>
</organism>
<dbReference type="CDD" id="cd00761">
    <property type="entry name" value="Glyco_tranf_GTA_type"/>
    <property type="match status" value="1"/>
</dbReference>
<sequence length="304" mass="33948">MTERLSVVICTHNPRDAYFTRVLAALEAQTMPRDAWELVVIDNASKEPLSERYDLSWHPSARFVVEPELGLTPARMRAIDEAVAPLMLFVDDDNVLQPDYLQVAADIGDTHSFLGAWGAGILDPEFESPPEPWAEPHLIQLALRHYDQPHWSNDVSHWESTPVGAGMCIRTVIARLYREELRTDPARARLDRKGDSLDGAGDLDMAYVSRKFGLGWGTFPILSLLHLMPAFRISEDYLLRITEAANASLVVLASRVGRPIPVRQNAAKRLVRGALTFARGGAVQLRFFRAADKGVARGLRMLND</sequence>
<dbReference type="InterPro" id="IPR001173">
    <property type="entry name" value="Glyco_trans_2-like"/>
</dbReference>
<name>A0ABT8ZTM2_9SPHN</name>
<dbReference type="GO" id="GO:0016757">
    <property type="term" value="F:glycosyltransferase activity"/>
    <property type="evidence" value="ECO:0007669"/>
    <property type="project" value="UniProtKB-KW"/>
</dbReference>
<dbReference type="SUPFAM" id="SSF53448">
    <property type="entry name" value="Nucleotide-diphospho-sugar transferases"/>
    <property type="match status" value="1"/>
</dbReference>
<evidence type="ECO:0000313" key="2">
    <source>
        <dbReference type="EMBL" id="MDO7840924.1"/>
    </source>
</evidence>
<gene>
    <name evidence="2" type="ORF">Q5H94_01170</name>
</gene>
<keyword evidence="2" id="KW-0808">Transferase</keyword>
<accession>A0ABT8ZTM2</accession>
<dbReference type="Proteomes" id="UP001176468">
    <property type="component" value="Unassembled WGS sequence"/>
</dbReference>
<dbReference type="Gene3D" id="3.90.550.10">
    <property type="entry name" value="Spore Coat Polysaccharide Biosynthesis Protein SpsA, Chain A"/>
    <property type="match status" value="1"/>
</dbReference>
<dbReference type="EMBL" id="JAUQSZ010000001">
    <property type="protein sequence ID" value="MDO7840924.1"/>
    <property type="molecule type" value="Genomic_DNA"/>
</dbReference>
<proteinExistence type="predicted"/>
<dbReference type="Pfam" id="PF00535">
    <property type="entry name" value="Glycos_transf_2"/>
    <property type="match status" value="1"/>
</dbReference>
<comment type="caution">
    <text evidence="2">The sequence shown here is derived from an EMBL/GenBank/DDBJ whole genome shotgun (WGS) entry which is preliminary data.</text>
</comment>
<dbReference type="PANTHER" id="PTHR22916">
    <property type="entry name" value="GLYCOSYLTRANSFERASE"/>
    <property type="match status" value="1"/>
</dbReference>
<reference evidence="2" key="1">
    <citation type="submission" date="2023-07" db="EMBL/GenBank/DDBJ databases">
        <authorList>
            <person name="Kim M.K."/>
        </authorList>
    </citation>
    <scope>NUCLEOTIDE SEQUENCE</scope>
    <source>
        <strain evidence="2">CA1-15</strain>
    </source>
</reference>
<protein>
    <submittedName>
        <fullName evidence="2">Glycosyltransferase</fullName>
        <ecNumber evidence="2">2.4.-.-</ecNumber>
    </submittedName>
</protein>
<keyword evidence="2" id="KW-0328">Glycosyltransferase</keyword>
<dbReference type="EC" id="2.4.-.-" evidence="2"/>
<keyword evidence="3" id="KW-1185">Reference proteome</keyword>
<evidence type="ECO:0000313" key="3">
    <source>
        <dbReference type="Proteomes" id="UP001176468"/>
    </source>
</evidence>
<dbReference type="InterPro" id="IPR029044">
    <property type="entry name" value="Nucleotide-diphossugar_trans"/>
</dbReference>
<evidence type="ECO:0000259" key="1">
    <source>
        <dbReference type="Pfam" id="PF00535"/>
    </source>
</evidence>
<feature type="domain" description="Glycosyltransferase 2-like" evidence="1">
    <location>
        <begin position="6"/>
        <end position="110"/>
    </location>
</feature>